<dbReference type="Gene3D" id="2.60.40.10">
    <property type="entry name" value="Immunoglobulins"/>
    <property type="match status" value="1"/>
</dbReference>
<organism evidence="2 3">
    <name type="scientific">Fibrella aquatilis</name>
    <dbReference type="NCBI Taxonomy" id="2817059"/>
    <lineage>
        <taxon>Bacteria</taxon>
        <taxon>Pseudomonadati</taxon>
        <taxon>Bacteroidota</taxon>
        <taxon>Cytophagia</taxon>
        <taxon>Cytophagales</taxon>
        <taxon>Spirosomataceae</taxon>
        <taxon>Fibrella</taxon>
    </lineage>
</organism>
<feature type="domain" description="PKD" evidence="1">
    <location>
        <begin position="48"/>
        <end position="110"/>
    </location>
</feature>
<reference evidence="2 3" key="1">
    <citation type="submission" date="2021-03" db="EMBL/GenBank/DDBJ databases">
        <title>Fibrella sp. HMF5036 genome sequencing and assembly.</title>
        <authorList>
            <person name="Kang H."/>
            <person name="Kim H."/>
            <person name="Bae S."/>
            <person name="Joh K."/>
        </authorList>
    </citation>
    <scope>NUCLEOTIDE SEQUENCE [LARGE SCALE GENOMIC DNA]</scope>
    <source>
        <strain evidence="2 3">HMF5036</strain>
    </source>
</reference>
<accession>A0A939GAX3</accession>
<evidence type="ECO:0000259" key="1">
    <source>
        <dbReference type="PROSITE" id="PS50093"/>
    </source>
</evidence>
<dbReference type="PROSITE" id="PS50093">
    <property type="entry name" value="PKD"/>
    <property type="match status" value="1"/>
</dbReference>
<dbReference type="SUPFAM" id="SSF49299">
    <property type="entry name" value="PKD domain"/>
    <property type="match status" value="1"/>
</dbReference>
<gene>
    <name evidence="2" type="ORF">J2I48_21040</name>
</gene>
<evidence type="ECO:0000313" key="2">
    <source>
        <dbReference type="EMBL" id="MBO0933510.1"/>
    </source>
</evidence>
<keyword evidence="3" id="KW-1185">Reference proteome</keyword>
<dbReference type="PROSITE" id="PS51257">
    <property type="entry name" value="PROKAR_LIPOPROTEIN"/>
    <property type="match status" value="1"/>
</dbReference>
<dbReference type="Pfam" id="PF18911">
    <property type="entry name" value="PKD_4"/>
    <property type="match status" value="1"/>
</dbReference>
<dbReference type="InterPro" id="IPR035986">
    <property type="entry name" value="PKD_dom_sf"/>
</dbReference>
<comment type="caution">
    <text evidence="2">The sequence shown here is derived from an EMBL/GenBank/DDBJ whole genome shotgun (WGS) entry which is preliminary data.</text>
</comment>
<dbReference type="RefSeq" id="WP_207337477.1">
    <property type="nucleotide sequence ID" value="NZ_JAFMYU010000020.1"/>
</dbReference>
<dbReference type="Proteomes" id="UP000664795">
    <property type="component" value="Unassembled WGS sequence"/>
</dbReference>
<dbReference type="EMBL" id="JAFMYU010000020">
    <property type="protein sequence ID" value="MBO0933510.1"/>
    <property type="molecule type" value="Genomic_DNA"/>
</dbReference>
<dbReference type="CDD" id="cd00146">
    <property type="entry name" value="PKD"/>
    <property type="match status" value="1"/>
</dbReference>
<evidence type="ECO:0000313" key="3">
    <source>
        <dbReference type="Proteomes" id="UP000664795"/>
    </source>
</evidence>
<name>A0A939GAX3_9BACT</name>
<dbReference type="InterPro" id="IPR000601">
    <property type="entry name" value="PKD_dom"/>
</dbReference>
<protein>
    <submittedName>
        <fullName evidence="2">PKD domain-containing protein</fullName>
    </submittedName>
</protein>
<dbReference type="InterPro" id="IPR013783">
    <property type="entry name" value="Ig-like_fold"/>
</dbReference>
<proteinExistence type="predicted"/>
<dbReference type="AlphaFoldDB" id="A0A939GAX3"/>
<sequence>MKTILLFCMLTALLGCESFTLERRSFANCIPPSATIGATINRLQADLFLQNPSADIRSVSWDFGDTRALPQTGVKTAYSYDKAGTYVIKAILTNSCSQTALATRSITVNN</sequence>